<proteinExistence type="predicted"/>
<organism evidence="1 2">
    <name type="scientific">Candidatus Enterococcus mangumiae</name>
    <dbReference type="NCBI Taxonomy" id="2230878"/>
    <lineage>
        <taxon>Bacteria</taxon>
        <taxon>Bacillati</taxon>
        <taxon>Bacillota</taxon>
        <taxon>Bacilli</taxon>
        <taxon>Lactobacillales</taxon>
        <taxon>Enterococcaceae</taxon>
        <taxon>Enterococcus</taxon>
    </lineage>
</organism>
<evidence type="ECO:0008006" key="3">
    <source>
        <dbReference type="Google" id="ProtNLM"/>
    </source>
</evidence>
<dbReference type="RefSeq" id="WP_206856861.1">
    <property type="nucleotide sequence ID" value="NZ_CP147250.1"/>
</dbReference>
<keyword evidence="2" id="KW-1185">Reference proteome</keyword>
<dbReference type="InterPro" id="IPR015046">
    <property type="entry name" value="LciA_Immunity-like"/>
</dbReference>
<dbReference type="Proteomes" id="UP000664360">
    <property type="component" value="Chromosome"/>
</dbReference>
<gene>
    <name evidence="1" type="ORF">DOK79_000610</name>
</gene>
<accession>A0ABZ2SU48</accession>
<dbReference type="Pfam" id="PF08951">
    <property type="entry name" value="EntA_Immun"/>
    <property type="match status" value="1"/>
</dbReference>
<dbReference type="Gene3D" id="1.20.1440.140">
    <property type="match status" value="1"/>
</dbReference>
<evidence type="ECO:0000313" key="1">
    <source>
        <dbReference type="EMBL" id="WYJ79102.1"/>
    </source>
</evidence>
<dbReference type="InterPro" id="IPR053739">
    <property type="entry name" value="Bact_Immunity_Domain_sf"/>
</dbReference>
<sequence>MSNLSWFSGGDDRRKKAEALITELIDDLEVNSESQSLRVVLKSNLRNLQNEGASAPLLLSRMNVEIANAIKKDGVSLDEAYSKKLQELISLSNIRYG</sequence>
<reference evidence="1 2" key="1">
    <citation type="submission" date="2024-03" db="EMBL/GenBank/DDBJ databases">
        <title>The Genome Sequence of Enterococcus sp. DIV1094.</title>
        <authorList>
            <consortium name="The Broad Institute Genomics Platform"/>
            <consortium name="The Broad Institute Microbial Omics Core"/>
            <consortium name="The Broad Institute Genomic Center for Infectious Diseases"/>
            <person name="Earl A."/>
            <person name="Manson A."/>
            <person name="Gilmore M."/>
            <person name="Schwartman J."/>
            <person name="Shea T."/>
            <person name="Abouelleil A."/>
            <person name="Cao P."/>
            <person name="Chapman S."/>
            <person name="Cusick C."/>
            <person name="Young S."/>
            <person name="Neafsey D."/>
            <person name="Nusbaum C."/>
            <person name="Birren B."/>
        </authorList>
    </citation>
    <scope>NUCLEOTIDE SEQUENCE [LARGE SCALE GENOMIC DNA]</scope>
    <source>
        <strain evidence="1 2">DIV1094</strain>
    </source>
</reference>
<protein>
    <recommendedName>
        <fullName evidence="3">Bacteriocin immunity protein</fullName>
    </recommendedName>
</protein>
<dbReference type="EMBL" id="CP147250">
    <property type="protein sequence ID" value="WYJ79102.1"/>
    <property type="molecule type" value="Genomic_DNA"/>
</dbReference>
<evidence type="ECO:0000313" key="2">
    <source>
        <dbReference type="Proteomes" id="UP000664360"/>
    </source>
</evidence>
<name>A0ABZ2SU48_9ENTE</name>